<evidence type="ECO:0000313" key="3">
    <source>
        <dbReference type="Proteomes" id="UP000193560"/>
    </source>
</evidence>
<protein>
    <submittedName>
        <fullName evidence="2">Uncharacterized protein</fullName>
    </submittedName>
</protein>
<comment type="caution">
    <text evidence="2">The sequence shown here is derived from an EMBL/GenBank/DDBJ whole genome shotgun (WGS) entry which is preliminary data.</text>
</comment>
<keyword evidence="1" id="KW-0812">Transmembrane</keyword>
<evidence type="ECO:0000256" key="1">
    <source>
        <dbReference type="SAM" id="Phobius"/>
    </source>
</evidence>
<reference evidence="2 3" key="1">
    <citation type="submission" date="2016-07" db="EMBL/GenBank/DDBJ databases">
        <title>Pervasive Adenine N6-methylation of Active Genes in Fungi.</title>
        <authorList>
            <consortium name="DOE Joint Genome Institute"/>
            <person name="Mondo S.J."/>
            <person name="Dannebaum R.O."/>
            <person name="Kuo R.C."/>
            <person name="Labutti K."/>
            <person name="Haridas S."/>
            <person name="Kuo A."/>
            <person name="Salamov A."/>
            <person name="Ahrendt S.R."/>
            <person name="Lipzen A."/>
            <person name="Sullivan W."/>
            <person name="Andreopoulos W.B."/>
            <person name="Clum A."/>
            <person name="Lindquist E."/>
            <person name="Daum C."/>
            <person name="Ramamoorthy G.K."/>
            <person name="Gryganskyi A."/>
            <person name="Culley D."/>
            <person name="Magnuson J.K."/>
            <person name="James T.Y."/>
            <person name="O'Malley M.A."/>
            <person name="Stajich J.E."/>
            <person name="Spatafora J.W."/>
            <person name="Visel A."/>
            <person name="Grigoriev I.V."/>
        </authorList>
    </citation>
    <scope>NUCLEOTIDE SEQUENCE [LARGE SCALE GENOMIC DNA]</scope>
    <source>
        <strain evidence="2 3">NRRL 1336</strain>
    </source>
</reference>
<gene>
    <name evidence="2" type="ORF">BCR42DRAFT_393672</name>
</gene>
<dbReference type="EMBL" id="MCGE01000015">
    <property type="protein sequence ID" value="ORZ14023.1"/>
    <property type="molecule type" value="Genomic_DNA"/>
</dbReference>
<evidence type="ECO:0000313" key="2">
    <source>
        <dbReference type="EMBL" id="ORZ14023.1"/>
    </source>
</evidence>
<name>A0A1X2ICK3_9FUNG</name>
<keyword evidence="3" id="KW-1185">Reference proteome</keyword>
<organism evidence="2 3">
    <name type="scientific">Absidia repens</name>
    <dbReference type="NCBI Taxonomy" id="90262"/>
    <lineage>
        <taxon>Eukaryota</taxon>
        <taxon>Fungi</taxon>
        <taxon>Fungi incertae sedis</taxon>
        <taxon>Mucoromycota</taxon>
        <taxon>Mucoromycotina</taxon>
        <taxon>Mucoromycetes</taxon>
        <taxon>Mucorales</taxon>
        <taxon>Cunninghamellaceae</taxon>
        <taxon>Absidia</taxon>
    </lineage>
</organism>
<keyword evidence="1" id="KW-1133">Transmembrane helix</keyword>
<dbReference type="Proteomes" id="UP000193560">
    <property type="component" value="Unassembled WGS sequence"/>
</dbReference>
<dbReference type="AlphaFoldDB" id="A0A1X2ICK3"/>
<proteinExistence type="predicted"/>
<sequence>MALTTVQKAHAIIYHKASVEVRAIWLFIFTVLVTSKRYLKKCAFSLLGHCTIFQKALFVEIYSSLLANFVFSPKYTSVSIFLFISPTFTLIQPIILVSRIHMHYHTTPTTIHNRT</sequence>
<keyword evidence="1" id="KW-0472">Membrane</keyword>
<feature type="transmembrane region" description="Helical" evidence="1">
    <location>
        <begin position="77"/>
        <end position="97"/>
    </location>
</feature>
<feature type="transmembrane region" description="Helical" evidence="1">
    <location>
        <begin position="12"/>
        <end position="34"/>
    </location>
</feature>
<accession>A0A1X2ICK3</accession>